<comment type="similarity">
    <text evidence="7">Belongs to the binding-protein-dependent transport system permease family.</text>
</comment>
<feature type="compositionally biased region" description="Basic residues" evidence="8">
    <location>
        <begin position="24"/>
        <end position="33"/>
    </location>
</feature>
<proteinExistence type="inferred from homology"/>
<dbReference type="InterPro" id="IPR035906">
    <property type="entry name" value="MetI-like_sf"/>
</dbReference>
<feature type="transmembrane region" description="Helical" evidence="7">
    <location>
        <begin position="189"/>
        <end position="211"/>
    </location>
</feature>
<dbReference type="GO" id="GO:0005886">
    <property type="term" value="C:plasma membrane"/>
    <property type="evidence" value="ECO:0007669"/>
    <property type="project" value="UniProtKB-SubCell"/>
</dbReference>
<evidence type="ECO:0000256" key="6">
    <source>
        <dbReference type="ARBA" id="ARBA00023136"/>
    </source>
</evidence>
<evidence type="ECO:0000256" key="1">
    <source>
        <dbReference type="ARBA" id="ARBA00004651"/>
    </source>
</evidence>
<feature type="domain" description="ABC transmembrane type-1" evidence="9">
    <location>
        <begin position="101"/>
        <end position="315"/>
    </location>
</feature>
<keyword evidence="6 7" id="KW-0472">Membrane</keyword>
<dbReference type="Pfam" id="PF00528">
    <property type="entry name" value="BPD_transp_1"/>
    <property type="match status" value="1"/>
</dbReference>
<feature type="transmembrane region" description="Helical" evidence="7">
    <location>
        <begin position="43"/>
        <end position="64"/>
    </location>
</feature>
<keyword evidence="10" id="KW-0762">Sugar transport</keyword>
<feature type="transmembrane region" description="Helical" evidence="7">
    <location>
        <begin position="101"/>
        <end position="126"/>
    </location>
</feature>
<dbReference type="RefSeq" id="WP_183338572.1">
    <property type="nucleotide sequence ID" value="NZ_JACHNU010000001.1"/>
</dbReference>
<dbReference type="AlphaFoldDB" id="A0A840I7N8"/>
<organism evidence="10 11">
    <name type="scientific">Conexibacter arvalis</name>
    <dbReference type="NCBI Taxonomy" id="912552"/>
    <lineage>
        <taxon>Bacteria</taxon>
        <taxon>Bacillati</taxon>
        <taxon>Actinomycetota</taxon>
        <taxon>Thermoleophilia</taxon>
        <taxon>Solirubrobacterales</taxon>
        <taxon>Conexibacteraceae</taxon>
        <taxon>Conexibacter</taxon>
    </lineage>
</organism>
<gene>
    <name evidence="10" type="ORF">BDZ31_000459</name>
</gene>
<dbReference type="PROSITE" id="PS50928">
    <property type="entry name" value="ABC_TM1"/>
    <property type="match status" value="1"/>
</dbReference>
<dbReference type="SUPFAM" id="SSF161098">
    <property type="entry name" value="MetI-like"/>
    <property type="match status" value="1"/>
</dbReference>
<dbReference type="Gene3D" id="1.10.3720.10">
    <property type="entry name" value="MetI-like"/>
    <property type="match status" value="1"/>
</dbReference>
<comment type="caution">
    <text evidence="10">The sequence shown here is derived from an EMBL/GenBank/DDBJ whole genome shotgun (WGS) entry which is preliminary data.</text>
</comment>
<dbReference type="PANTHER" id="PTHR43227">
    <property type="entry name" value="BLL4140 PROTEIN"/>
    <property type="match status" value="1"/>
</dbReference>
<dbReference type="Proteomes" id="UP000585272">
    <property type="component" value="Unassembled WGS sequence"/>
</dbReference>
<name>A0A840I7N8_9ACTN</name>
<dbReference type="PANTHER" id="PTHR43227:SF7">
    <property type="entry name" value="ARABINOOLIGOSACCHARIDES TRANSPORT SYSTEM PERMEASE PROTEIN ARAP"/>
    <property type="match status" value="1"/>
</dbReference>
<dbReference type="GO" id="GO:0055085">
    <property type="term" value="P:transmembrane transport"/>
    <property type="evidence" value="ECO:0007669"/>
    <property type="project" value="InterPro"/>
</dbReference>
<evidence type="ECO:0000256" key="5">
    <source>
        <dbReference type="ARBA" id="ARBA00022989"/>
    </source>
</evidence>
<dbReference type="InterPro" id="IPR000515">
    <property type="entry name" value="MetI-like"/>
</dbReference>
<keyword evidence="2 7" id="KW-0813">Transport</keyword>
<keyword evidence="4 7" id="KW-0812">Transmembrane</keyword>
<feature type="region of interest" description="Disordered" evidence="8">
    <location>
        <begin position="1"/>
        <end position="33"/>
    </location>
</feature>
<evidence type="ECO:0000313" key="10">
    <source>
        <dbReference type="EMBL" id="MBB4660886.1"/>
    </source>
</evidence>
<evidence type="ECO:0000313" key="11">
    <source>
        <dbReference type="Proteomes" id="UP000585272"/>
    </source>
</evidence>
<feature type="transmembrane region" description="Helical" evidence="7">
    <location>
        <begin position="138"/>
        <end position="158"/>
    </location>
</feature>
<dbReference type="EMBL" id="JACHNU010000001">
    <property type="protein sequence ID" value="MBB4660886.1"/>
    <property type="molecule type" value="Genomic_DNA"/>
</dbReference>
<feature type="transmembrane region" description="Helical" evidence="7">
    <location>
        <begin position="246"/>
        <end position="268"/>
    </location>
</feature>
<reference evidence="10 11" key="1">
    <citation type="submission" date="2020-08" db="EMBL/GenBank/DDBJ databases">
        <title>Genomic Encyclopedia of Archaeal and Bacterial Type Strains, Phase II (KMG-II): from individual species to whole genera.</title>
        <authorList>
            <person name="Goeker M."/>
        </authorList>
    </citation>
    <scope>NUCLEOTIDE SEQUENCE [LARGE SCALE GENOMIC DNA]</scope>
    <source>
        <strain evidence="10 11">DSM 23288</strain>
    </source>
</reference>
<accession>A0A840I7N8</accession>
<evidence type="ECO:0000256" key="4">
    <source>
        <dbReference type="ARBA" id="ARBA00022692"/>
    </source>
</evidence>
<dbReference type="CDD" id="cd06261">
    <property type="entry name" value="TM_PBP2"/>
    <property type="match status" value="1"/>
</dbReference>
<evidence type="ECO:0000256" key="7">
    <source>
        <dbReference type="RuleBase" id="RU363032"/>
    </source>
</evidence>
<comment type="subcellular location">
    <subcellularLocation>
        <location evidence="1 7">Cell membrane</location>
        <topology evidence="1 7">Multi-pass membrane protein</topology>
    </subcellularLocation>
</comment>
<keyword evidence="11" id="KW-1185">Reference proteome</keyword>
<evidence type="ECO:0000259" key="9">
    <source>
        <dbReference type="PROSITE" id="PS50928"/>
    </source>
</evidence>
<evidence type="ECO:0000256" key="3">
    <source>
        <dbReference type="ARBA" id="ARBA00022475"/>
    </source>
</evidence>
<evidence type="ECO:0000256" key="2">
    <source>
        <dbReference type="ARBA" id="ARBA00022448"/>
    </source>
</evidence>
<sequence length="330" mass="35945">MPPQADTAAAAGRTATASSPRPSKPARTRAQKRSRRAAADRRFGLYLALPALVVVLGLIAWPAIQTLIYSLQRVALNGDTRWVGFRNFELLFKNPDFIHSLWLTAVYAIAFLVVSTGLGLAFALLLNEQFRGRFLARTLLIVPWACPWVIAGIIWKWFADGDVGALNGALYQLGVIDEYKAWLSSDTGALIISVLAAAWRQASFAALLFLAGLQTIPHELPEAAKVDGATAWQRFRLITLPWLKPVIVVVIVINVIFGFMQFDVIYALTQGGPGNATEVLSIFLYQQLFVYTNVGMGSAVAVVLGVVALLIGLLFVKLLYRSGDVTEGVS</sequence>
<feature type="transmembrane region" description="Helical" evidence="7">
    <location>
        <begin position="288"/>
        <end position="316"/>
    </location>
</feature>
<evidence type="ECO:0000256" key="8">
    <source>
        <dbReference type="SAM" id="MobiDB-lite"/>
    </source>
</evidence>
<feature type="compositionally biased region" description="Low complexity" evidence="8">
    <location>
        <begin position="1"/>
        <end position="17"/>
    </location>
</feature>
<protein>
    <submittedName>
        <fullName evidence="10">ABC-type sugar transport system permease subunit</fullName>
    </submittedName>
</protein>
<dbReference type="InterPro" id="IPR050809">
    <property type="entry name" value="UgpAE/MalFG_permease"/>
</dbReference>
<keyword evidence="5 7" id="KW-1133">Transmembrane helix</keyword>
<keyword evidence="3" id="KW-1003">Cell membrane</keyword>